<gene>
    <name evidence="1" type="ORF">JBF12_00915</name>
</gene>
<dbReference type="Proteomes" id="UP000638849">
    <property type="component" value="Unassembled WGS sequence"/>
</dbReference>
<comment type="caution">
    <text evidence="1">The sequence shown here is derived from an EMBL/GenBank/DDBJ whole genome shotgun (WGS) entry which is preliminary data.</text>
</comment>
<evidence type="ECO:0000313" key="1">
    <source>
        <dbReference type="EMBL" id="MBI0311618.1"/>
    </source>
</evidence>
<protein>
    <recommendedName>
        <fullName evidence="3">Aminoglycoside phosphotransferase domain-containing protein</fullName>
    </recommendedName>
</protein>
<keyword evidence="2" id="KW-1185">Reference proteome</keyword>
<evidence type="ECO:0008006" key="3">
    <source>
        <dbReference type="Google" id="ProtNLM"/>
    </source>
</evidence>
<proteinExistence type="predicted"/>
<evidence type="ECO:0000313" key="2">
    <source>
        <dbReference type="Proteomes" id="UP000638849"/>
    </source>
</evidence>
<organism evidence="1 2">
    <name type="scientific">Streptomyces javensis</name>
    <dbReference type="NCBI Taxonomy" id="114698"/>
    <lineage>
        <taxon>Bacteria</taxon>
        <taxon>Bacillati</taxon>
        <taxon>Actinomycetota</taxon>
        <taxon>Actinomycetes</taxon>
        <taxon>Kitasatosporales</taxon>
        <taxon>Streptomycetaceae</taxon>
        <taxon>Streptomyces</taxon>
        <taxon>Streptomyces violaceusniger group</taxon>
    </lineage>
</organism>
<dbReference type="RefSeq" id="WP_198274905.1">
    <property type="nucleotide sequence ID" value="NZ_BAAAIF010000018.1"/>
</dbReference>
<dbReference type="EMBL" id="JAEEAQ010000005">
    <property type="protein sequence ID" value="MBI0311618.1"/>
    <property type="molecule type" value="Genomic_DNA"/>
</dbReference>
<reference evidence="1 2" key="1">
    <citation type="submission" date="2020-12" db="EMBL/GenBank/DDBJ databases">
        <authorList>
            <person name="Kusuma A.B."/>
            <person name="Nouioui I."/>
            <person name="Goodfellow M."/>
        </authorList>
    </citation>
    <scope>NUCLEOTIDE SEQUENCE [LARGE SCALE GENOMIC DNA]</scope>
    <source>
        <strain evidence="1 2">DSM 41764</strain>
    </source>
</reference>
<accession>A0ABS0R3H4</accession>
<sequence length="237" mass="26401">MTSTPVLLSPPAGYRLVGDGEHSQVYRRTGGRYCIQLFRPDTELTVARVNAEYAYLRQAYSALPGLIPGQHLFAPAPCAPLARAVLAKQWVEVDASRPLNRVRAADLTRETLHQLGRFVTVTRSLLERAPVEQTLLPDIIDMRFRNLAVDTDGDLRLLDTNQLINTRALRALAPGRTLDIGHRRIHAALLRRLMYLDAAFRGRTRAQLIGDPLYARYLSPAAFAALFEQSTASGEVM</sequence>
<name>A0ABS0R3H4_9ACTN</name>